<dbReference type="SUPFAM" id="SSF141255">
    <property type="entry name" value="YccV-like"/>
    <property type="match status" value="1"/>
</dbReference>
<dbReference type="InterPro" id="IPR036623">
    <property type="entry name" value="Hemimethylated_DNA-bd_sf"/>
</dbReference>
<dbReference type="Gene3D" id="2.30.30.390">
    <property type="entry name" value="Hemimethylated DNA-binding domain"/>
    <property type="match status" value="1"/>
</dbReference>
<dbReference type="SMART" id="SM00992">
    <property type="entry name" value="YccV-like"/>
    <property type="match status" value="1"/>
</dbReference>
<proteinExistence type="predicted"/>
<evidence type="ECO:0000256" key="1">
    <source>
        <dbReference type="SAM" id="MobiDB-lite"/>
    </source>
</evidence>
<accession>A0A9W7G4K1</accession>
<feature type="region of interest" description="Disordered" evidence="1">
    <location>
        <begin position="440"/>
        <end position="475"/>
    </location>
</feature>
<dbReference type="EMBL" id="BRYA01000758">
    <property type="protein sequence ID" value="GMI31810.1"/>
    <property type="molecule type" value="Genomic_DNA"/>
</dbReference>
<comment type="caution">
    <text evidence="3">The sequence shown here is derived from an EMBL/GenBank/DDBJ whole genome shotgun (WGS) entry which is preliminary data.</text>
</comment>
<dbReference type="Proteomes" id="UP001165065">
    <property type="component" value="Unassembled WGS sequence"/>
</dbReference>
<dbReference type="SUPFAM" id="SSF48452">
    <property type="entry name" value="TPR-like"/>
    <property type="match status" value="1"/>
</dbReference>
<evidence type="ECO:0000259" key="2">
    <source>
        <dbReference type="SMART" id="SM00992"/>
    </source>
</evidence>
<dbReference type="GO" id="GO:0003677">
    <property type="term" value="F:DNA binding"/>
    <property type="evidence" value="ECO:0007669"/>
    <property type="project" value="InterPro"/>
</dbReference>
<dbReference type="OrthoDB" id="198603at2759"/>
<dbReference type="Gene3D" id="1.25.40.10">
    <property type="entry name" value="Tetratricopeptide repeat domain"/>
    <property type="match status" value="1"/>
</dbReference>
<reference evidence="4" key="1">
    <citation type="journal article" date="2023" name="Commun. Biol.">
        <title>Genome analysis of Parmales, the sister group of diatoms, reveals the evolutionary specialization of diatoms from phago-mixotrophs to photoautotrophs.</title>
        <authorList>
            <person name="Ban H."/>
            <person name="Sato S."/>
            <person name="Yoshikawa S."/>
            <person name="Yamada K."/>
            <person name="Nakamura Y."/>
            <person name="Ichinomiya M."/>
            <person name="Sato N."/>
            <person name="Blanc-Mathieu R."/>
            <person name="Endo H."/>
            <person name="Kuwata A."/>
            <person name="Ogata H."/>
        </authorList>
    </citation>
    <scope>NUCLEOTIDE SEQUENCE [LARGE SCALE GENOMIC DNA]</scope>
</reference>
<protein>
    <recommendedName>
        <fullName evidence="2">Hemimethylated DNA-binding domain-containing protein</fullName>
    </recommendedName>
</protein>
<evidence type="ECO:0000313" key="4">
    <source>
        <dbReference type="Proteomes" id="UP001165065"/>
    </source>
</evidence>
<feature type="domain" description="Hemimethylated DNA-binding" evidence="2">
    <location>
        <begin position="120"/>
        <end position="226"/>
    </location>
</feature>
<dbReference type="NCBIfam" id="TIGR02097">
    <property type="entry name" value="yccV"/>
    <property type="match status" value="1"/>
</dbReference>
<dbReference type="InterPro" id="IPR011990">
    <property type="entry name" value="TPR-like_helical_dom_sf"/>
</dbReference>
<evidence type="ECO:0000313" key="3">
    <source>
        <dbReference type="EMBL" id="GMI31810.1"/>
    </source>
</evidence>
<name>A0A9W7G4K1_9STRA</name>
<dbReference type="Pfam" id="PF08755">
    <property type="entry name" value="YccV-like"/>
    <property type="match status" value="1"/>
</dbReference>
<gene>
    <name evidence="3" type="ORF">TrCOL_g7455</name>
</gene>
<sequence length="475" mass="54836">MEMGRFEVKDEIKYCFPDDQEGNGGNGRRGYKDADRIADIGLELLSKLDSILRLQLSHHMSFISEPSHPYFKLHKIVTSALSELDKTHPTYPTYLIQSIISAQLHVSSLLTSRSQSSLSTFKFSPGDVVYHKLFNYRGVIYEGDPLPRGNVENWDGLKDVGNLEQPFYIVIPDKNDMRNQFGQGRDWRYVVEENLVEHEGRVEVEDMWIKTERLVWDDDFRKYSVGSQVEIRNRVNEDIHKETVQVLEEVDDAIQTWMEGLRKTEGGMEPFLGYLKESRTQFEGEQIKLFLMESVRAIGDRKVREEWRNITLAIKREGGGKKSRDMVEAFLKTNKDYEEGWNHMAILLKSQASGETAEGEQSQEMKVKMLQEAVEVIDEKVLPTADYHLMARVGKGRCHEQLKEWDKAMEAMDGVLEVDPWFSASKSYYNYWGYERMKEKEEKEGGEVGKGWPKGGDTTEKGGRGGRRSNFPKNQ</sequence>
<dbReference type="AlphaFoldDB" id="A0A9W7G4K1"/>
<keyword evidence="4" id="KW-1185">Reference proteome</keyword>
<dbReference type="InterPro" id="IPR011722">
    <property type="entry name" value="Hemimethylated_DNA-bd_dom"/>
</dbReference>
<organism evidence="3 4">
    <name type="scientific">Triparma columacea</name>
    <dbReference type="NCBI Taxonomy" id="722753"/>
    <lineage>
        <taxon>Eukaryota</taxon>
        <taxon>Sar</taxon>
        <taxon>Stramenopiles</taxon>
        <taxon>Ochrophyta</taxon>
        <taxon>Bolidophyceae</taxon>
        <taxon>Parmales</taxon>
        <taxon>Triparmaceae</taxon>
        <taxon>Triparma</taxon>
    </lineage>
</organism>